<dbReference type="GeneID" id="23569651"/>
<dbReference type="VEuPathDB" id="FungiDB:NCU16777"/>
<dbReference type="KEGG" id="ncr:NCU16777"/>
<dbReference type="EMBL" id="CM002239">
    <property type="protein sequence ID" value="ESA42841.1"/>
    <property type="molecule type" value="Genomic_DNA"/>
</dbReference>
<sequence>MRRPFLWRPPLRFEILAPSAKEVLANYLPSCAIHRGPSCIKYEISFSLPVKYPRGFQPSQAQFYSVYLPTSQAAETSGWRVDGFPGGPHVKTRAYYLYCVHTYLTS</sequence>
<organism evidence="1 2">
    <name type="scientific">Neurospora crassa (strain ATCC 24698 / 74-OR23-1A / CBS 708.71 / DSM 1257 / FGSC 987)</name>
    <dbReference type="NCBI Taxonomy" id="367110"/>
    <lineage>
        <taxon>Eukaryota</taxon>
        <taxon>Fungi</taxon>
        <taxon>Dikarya</taxon>
        <taxon>Ascomycota</taxon>
        <taxon>Pezizomycotina</taxon>
        <taxon>Sordariomycetes</taxon>
        <taxon>Sordariomycetidae</taxon>
        <taxon>Sordariales</taxon>
        <taxon>Sordariaceae</taxon>
        <taxon>Neurospora</taxon>
    </lineage>
</organism>
<dbReference type="RefSeq" id="XP_011394385.1">
    <property type="nucleotide sequence ID" value="XM_011396083.1"/>
</dbReference>
<evidence type="ECO:0000313" key="1">
    <source>
        <dbReference type="EMBL" id="ESA42841.1"/>
    </source>
</evidence>
<dbReference type="Proteomes" id="UP000001805">
    <property type="component" value="Chromosome 4, Linkage Group IV"/>
</dbReference>
<name>V5IPZ5_NEUCR</name>
<dbReference type="InParanoid" id="V5IPZ5"/>
<dbReference type="AlphaFoldDB" id="V5IPZ5"/>
<keyword evidence="2" id="KW-1185">Reference proteome</keyword>
<evidence type="ECO:0000313" key="2">
    <source>
        <dbReference type="Proteomes" id="UP000001805"/>
    </source>
</evidence>
<gene>
    <name evidence="1" type="ORF">NCU16777</name>
</gene>
<accession>V5IPZ5</accession>
<protein>
    <submittedName>
        <fullName evidence="1">Uncharacterized protein</fullName>
    </submittedName>
</protein>
<reference evidence="1 2" key="1">
    <citation type="journal article" date="2003" name="Nature">
        <title>The genome sequence of the filamentous fungus Neurospora crassa.</title>
        <authorList>
            <person name="Galagan J.E."/>
            <person name="Calvo S.E."/>
            <person name="Borkovich K.A."/>
            <person name="Selker E.U."/>
            <person name="Read N.D."/>
            <person name="Jaffe D."/>
            <person name="FitzHugh W."/>
            <person name="Ma L.J."/>
            <person name="Smirnov S."/>
            <person name="Purcell S."/>
            <person name="Rehman B."/>
            <person name="Elkins T."/>
            <person name="Engels R."/>
            <person name="Wang S."/>
            <person name="Nielsen C.B."/>
            <person name="Butler J."/>
            <person name="Endrizzi M."/>
            <person name="Qui D."/>
            <person name="Ianakiev P."/>
            <person name="Bell-Pedersen D."/>
            <person name="Nelson M.A."/>
            <person name="Werner-Washburne M."/>
            <person name="Selitrennikoff C.P."/>
            <person name="Kinsey J.A."/>
            <person name="Braun E.L."/>
            <person name="Zelter A."/>
            <person name="Schulte U."/>
            <person name="Kothe G.O."/>
            <person name="Jedd G."/>
            <person name="Mewes W."/>
            <person name="Staben C."/>
            <person name="Marcotte E."/>
            <person name="Greenberg D."/>
            <person name="Roy A."/>
            <person name="Foley K."/>
            <person name="Naylor J."/>
            <person name="Stange-Thomann N."/>
            <person name="Barrett R."/>
            <person name="Gnerre S."/>
            <person name="Kamal M."/>
            <person name="Kamvysselis M."/>
            <person name="Mauceli E."/>
            <person name="Bielke C."/>
            <person name="Rudd S."/>
            <person name="Frishman D."/>
            <person name="Krystofova S."/>
            <person name="Rasmussen C."/>
            <person name="Metzenberg R.L."/>
            <person name="Perkins D.D."/>
            <person name="Kroken S."/>
            <person name="Cogoni C."/>
            <person name="Macino G."/>
            <person name="Catcheside D."/>
            <person name="Li W."/>
            <person name="Pratt R.J."/>
            <person name="Osmani S.A."/>
            <person name="DeSouza C.P."/>
            <person name="Glass L."/>
            <person name="Orbach M.J."/>
            <person name="Berglund J.A."/>
            <person name="Voelker R."/>
            <person name="Yarden O."/>
            <person name="Plamann M."/>
            <person name="Seiler S."/>
            <person name="Dunlap J."/>
            <person name="Radford A."/>
            <person name="Aramayo R."/>
            <person name="Natvig D.O."/>
            <person name="Alex L.A."/>
            <person name="Mannhaupt G."/>
            <person name="Ebbole D.J."/>
            <person name="Freitag M."/>
            <person name="Paulsen I."/>
            <person name="Sachs M.S."/>
            <person name="Lander E.S."/>
            <person name="Nusbaum C."/>
            <person name="Birren B."/>
        </authorList>
    </citation>
    <scope>NUCLEOTIDE SEQUENCE [LARGE SCALE GENOMIC DNA]</scope>
    <source>
        <strain evidence="2">ATCC 24698 / 74-OR23-1A / CBS 708.71 / DSM 1257 / FGSC 987</strain>
    </source>
</reference>
<proteinExistence type="predicted"/>